<dbReference type="EMBL" id="QOIP01000009">
    <property type="protein sequence ID" value="RLU18493.1"/>
    <property type="molecule type" value="Genomic_DNA"/>
</dbReference>
<feature type="region of interest" description="Disordered" evidence="1">
    <location>
        <begin position="1"/>
        <end position="60"/>
    </location>
</feature>
<dbReference type="AlphaFoldDB" id="A0A3L8DEB9"/>
<evidence type="ECO:0000256" key="1">
    <source>
        <dbReference type="SAM" id="MobiDB-lite"/>
    </source>
</evidence>
<dbReference type="InterPro" id="IPR043502">
    <property type="entry name" value="DNA/RNA_pol_sf"/>
</dbReference>
<reference evidence="2" key="1">
    <citation type="journal article" date="2018" name="Genome Res.">
        <title>The genomic architecture and molecular evolution of ant odorant receptors.</title>
        <authorList>
            <person name="McKenzie S.K."/>
            <person name="Kronauer D.J.C."/>
        </authorList>
    </citation>
    <scope>NUCLEOTIDE SEQUENCE [LARGE SCALE GENOMIC DNA]</scope>
    <source>
        <strain evidence="2">Clonal line C1</strain>
    </source>
</reference>
<dbReference type="Gene3D" id="3.30.70.270">
    <property type="match status" value="1"/>
</dbReference>
<gene>
    <name evidence="2" type="ORF">DMN91_008850</name>
</gene>
<comment type="caution">
    <text evidence="2">The sequence shown here is derived from an EMBL/GenBank/DDBJ whole genome shotgun (WGS) entry which is preliminary data.</text>
</comment>
<accession>A0A3L8DEB9</accession>
<dbReference type="CDD" id="cd09275">
    <property type="entry name" value="RNase_HI_RT_DIRS1"/>
    <property type="match status" value="1"/>
</dbReference>
<evidence type="ECO:0008006" key="3">
    <source>
        <dbReference type="Google" id="ProtNLM"/>
    </source>
</evidence>
<dbReference type="InterPro" id="IPR052055">
    <property type="entry name" value="Hepadnavirus_pol/RT"/>
</dbReference>
<protein>
    <recommendedName>
        <fullName evidence="3">Reverse transcriptase domain-containing protein</fullName>
    </recommendedName>
</protein>
<dbReference type="SUPFAM" id="SSF56672">
    <property type="entry name" value="DNA/RNA polymerases"/>
    <property type="match status" value="1"/>
</dbReference>
<dbReference type="OrthoDB" id="7553040at2759"/>
<reference evidence="2" key="2">
    <citation type="submission" date="2018-07" db="EMBL/GenBank/DDBJ databases">
        <authorList>
            <person name="Mckenzie S.K."/>
            <person name="Kronauer D.J.C."/>
        </authorList>
    </citation>
    <scope>NUCLEOTIDE SEQUENCE</scope>
    <source>
        <strain evidence="2">Clonal line C1</strain>
    </source>
</reference>
<feature type="compositionally biased region" description="Basic residues" evidence="1">
    <location>
        <begin position="1"/>
        <end position="13"/>
    </location>
</feature>
<dbReference type="InterPro" id="IPR043128">
    <property type="entry name" value="Rev_trsase/Diguanyl_cyclase"/>
</dbReference>
<name>A0A3L8DEB9_OOCBI</name>
<organism evidence="2">
    <name type="scientific">Ooceraea biroi</name>
    <name type="common">Clonal raider ant</name>
    <name type="synonym">Cerapachys biroi</name>
    <dbReference type="NCBI Taxonomy" id="2015173"/>
    <lineage>
        <taxon>Eukaryota</taxon>
        <taxon>Metazoa</taxon>
        <taxon>Ecdysozoa</taxon>
        <taxon>Arthropoda</taxon>
        <taxon>Hexapoda</taxon>
        <taxon>Insecta</taxon>
        <taxon>Pterygota</taxon>
        <taxon>Neoptera</taxon>
        <taxon>Endopterygota</taxon>
        <taxon>Hymenoptera</taxon>
        <taxon>Apocrita</taxon>
        <taxon>Aculeata</taxon>
        <taxon>Formicoidea</taxon>
        <taxon>Formicidae</taxon>
        <taxon>Dorylinae</taxon>
        <taxon>Ooceraea</taxon>
    </lineage>
</organism>
<feature type="region of interest" description="Disordered" evidence="1">
    <location>
        <begin position="307"/>
        <end position="326"/>
    </location>
</feature>
<evidence type="ECO:0000313" key="2">
    <source>
        <dbReference type="EMBL" id="RLU18493.1"/>
    </source>
</evidence>
<proteinExistence type="predicted"/>
<dbReference type="PANTHER" id="PTHR33050:SF7">
    <property type="entry name" value="RIBONUCLEASE H"/>
    <property type="match status" value="1"/>
</dbReference>
<dbReference type="GO" id="GO:0071897">
    <property type="term" value="P:DNA biosynthetic process"/>
    <property type="evidence" value="ECO:0007669"/>
    <property type="project" value="UniProtKB-ARBA"/>
</dbReference>
<feature type="compositionally biased region" description="Basic and acidic residues" evidence="1">
    <location>
        <begin position="34"/>
        <end position="45"/>
    </location>
</feature>
<feature type="compositionally biased region" description="Basic and acidic residues" evidence="1">
    <location>
        <begin position="14"/>
        <end position="24"/>
    </location>
</feature>
<dbReference type="Proteomes" id="UP000279307">
    <property type="component" value="Chromosome 9"/>
</dbReference>
<sequence length="773" mass="87098">MGKHSRSKSRRRDHPYESKLDKLLEVLTQSSPLQERRREIHDHHSNLSPDVIPQSFSPERPDIEAISDSPTEVVETSGTTQGNYTLLGLRTSTTILQGGEPELPHIPENSSTAPVPVDPAHDVDAFKMDLMGTNLDSAATGPSVHDLITKTWSAIIISGLPKETTLALCKKYPVPQNLSFAKAPTLNTEVKQVMPSTSVKRDDYQVITQGMVAAAITAQAHLVSELLKPEEQWDGKRIFEWASDTGRLLSHIQHHVSRNRRALITPMLTPSARNALETSPIDTQLFGEQYLNKMKEATAANKLMKGLTTLPPPASKPVSSRGKGCAATDETPIEVSHEELSIPPLEVGTAGRLARFVDAWSRITNDKRILTAILGYKLPFSQIPPSRPYLREPQLSTSERSLCAAEIDRLLTKGAIQRVDFVPDQYLSSYFLIDKASGGKQFILNLKPLNEYIFAPHFKLKNLTTATRLLSPGSFMASIDLEDSYFLVPVHVTTRKYLRFSFQEEIFEFSALPFDDFLLFGDTFQDCAANVNATLQLLAHLGFLINPQKCELVPSRRRKYLDASPSGWGASMGRKQTHGWWSDQDRDEHINFLELKAVEYALRSFVDNLHSRDILLRVDNTTAIAYINRGGSLRFPKLSALAKSIWQWSERESRIVSVETEWEITSRSFDRGLEHFDPFDIDLFASYINAKCQTFVSWFPDPFATAIDAFTLDWSEFYFYTFPPFVLITKVLRKIVNDGAVPRSQHPTWHNIPLIAGRLSGKLFAEKDFRRSR</sequence>
<dbReference type="PANTHER" id="PTHR33050">
    <property type="entry name" value="REVERSE TRANSCRIPTASE DOMAIN-CONTAINING PROTEIN"/>
    <property type="match status" value="1"/>
</dbReference>